<reference evidence="2" key="2">
    <citation type="submission" date="2015-01" db="EMBL/GenBank/DDBJ databases">
        <title>Evolutionary Origins and Diversification of the Mycorrhizal Mutualists.</title>
        <authorList>
            <consortium name="DOE Joint Genome Institute"/>
            <consortium name="Mycorrhizal Genomics Consortium"/>
            <person name="Kohler A."/>
            <person name="Kuo A."/>
            <person name="Nagy L.G."/>
            <person name="Floudas D."/>
            <person name="Copeland A."/>
            <person name="Barry K.W."/>
            <person name="Cichocki N."/>
            <person name="Veneault-Fourrey C."/>
            <person name="LaButti K."/>
            <person name="Lindquist E.A."/>
            <person name="Lipzen A."/>
            <person name="Lundell T."/>
            <person name="Morin E."/>
            <person name="Murat C."/>
            <person name="Riley R."/>
            <person name="Ohm R."/>
            <person name="Sun H."/>
            <person name="Tunlid A."/>
            <person name="Henrissat B."/>
            <person name="Grigoriev I.V."/>
            <person name="Hibbett D.S."/>
            <person name="Martin F."/>
        </authorList>
    </citation>
    <scope>NUCLEOTIDE SEQUENCE [LARGE SCALE GENOMIC DNA]</scope>
    <source>
        <strain evidence="2">Ve08.2h10</strain>
    </source>
</reference>
<evidence type="ECO:0000313" key="1">
    <source>
        <dbReference type="EMBL" id="KIK94824.1"/>
    </source>
</evidence>
<evidence type="ECO:0000313" key="2">
    <source>
        <dbReference type="Proteomes" id="UP000054538"/>
    </source>
</evidence>
<name>A0A0D0E2I6_9AGAM</name>
<feature type="non-terminal residue" evidence="1">
    <location>
        <position position="1"/>
    </location>
</feature>
<dbReference type="HOGENOM" id="CLU_177176_0_0_1"/>
<accession>A0A0D0E2I6</accession>
<proteinExistence type="predicted"/>
<dbReference type="EMBL" id="KN825082">
    <property type="protein sequence ID" value="KIK94824.1"/>
    <property type="molecule type" value="Genomic_DNA"/>
</dbReference>
<dbReference type="AlphaFoldDB" id="A0A0D0E2I6"/>
<keyword evidence="2" id="KW-1185">Reference proteome</keyword>
<organism evidence="1 2">
    <name type="scientific">Paxillus rubicundulus Ve08.2h10</name>
    <dbReference type="NCBI Taxonomy" id="930991"/>
    <lineage>
        <taxon>Eukaryota</taxon>
        <taxon>Fungi</taxon>
        <taxon>Dikarya</taxon>
        <taxon>Basidiomycota</taxon>
        <taxon>Agaricomycotina</taxon>
        <taxon>Agaricomycetes</taxon>
        <taxon>Agaricomycetidae</taxon>
        <taxon>Boletales</taxon>
        <taxon>Paxilineae</taxon>
        <taxon>Paxillaceae</taxon>
        <taxon>Paxillus</taxon>
    </lineage>
</organism>
<gene>
    <name evidence="1" type="ORF">PAXRUDRAFT_142093</name>
</gene>
<dbReference type="InParanoid" id="A0A0D0E2I6"/>
<sequence length="88" mass="9850">PPVLLTFWPQSLPSNSLSIEPTLTHVPLATEPVHSYMTTALRPSRSVPVHPNMLTDGLTLLEFLSLLNLFRVEPIAPFFIFHLFVPTS</sequence>
<reference evidence="1 2" key="1">
    <citation type="submission" date="2014-04" db="EMBL/GenBank/DDBJ databases">
        <authorList>
            <consortium name="DOE Joint Genome Institute"/>
            <person name="Kuo A."/>
            <person name="Kohler A."/>
            <person name="Jargeat P."/>
            <person name="Nagy L.G."/>
            <person name="Floudas D."/>
            <person name="Copeland A."/>
            <person name="Barry K.W."/>
            <person name="Cichocki N."/>
            <person name="Veneault-Fourrey C."/>
            <person name="LaButti K."/>
            <person name="Lindquist E.A."/>
            <person name="Lipzen A."/>
            <person name="Lundell T."/>
            <person name="Morin E."/>
            <person name="Murat C."/>
            <person name="Sun H."/>
            <person name="Tunlid A."/>
            <person name="Henrissat B."/>
            <person name="Grigoriev I.V."/>
            <person name="Hibbett D.S."/>
            <person name="Martin F."/>
            <person name="Nordberg H.P."/>
            <person name="Cantor M.N."/>
            <person name="Hua S.X."/>
        </authorList>
    </citation>
    <scope>NUCLEOTIDE SEQUENCE [LARGE SCALE GENOMIC DNA]</scope>
    <source>
        <strain evidence="1 2">Ve08.2h10</strain>
    </source>
</reference>
<dbReference type="Proteomes" id="UP000054538">
    <property type="component" value="Unassembled WGS sequence"/>
</dbReference>
<protein>
    <submittedName>
        <fullName evidence="1">Uncharacterized protein</fullName>
    </submittedName>
</protein>